<sequence>MQVKEYKEQNFRLLICSESDRFEIERLSPRRHIGYLQMYEKGGQLEIRDLWIDEEPEDFRGNGFGSILIEHAFEYAKEKRIDSIFGHTQTDDYKVHRFYEKCGFKVFIDNKHNTAWFLYSSNVGLMDTPDFDQLAKLVGVGNKLGIYEFN</sequence>
<reference evidence="2 3" key="1">
    <citation type="submission" date="2016-09" db="EMBL/GenBank/DDBJ databases">
        <title>Pseudoalteromonas amylolytica sp. nov., isolated from the surface seawater.</title>
        <authorList>
            <person name="Wu Y.-H."/>
            <person name="Cheng H."/>
            <person name="Jin X.-B."/>
            <person name="Wang C.-S."/>
            <person name="Xu X.-W."/>
        </authorList>
    </citation>
    <scope>NUCLEOTIDE SEQUENCE [LARGE SCALE GENOMIC DNA]</scope>
    <source>
        <strain evidence="2 3">JW1</strain>
    </source>
</reference>
<dbReference type="SUPFAM" id="SSF55729">
    <property type="entry name" value="Acyl-CoA N-acyltransferases (Nat)"/>
    <property type="match status" value="1"/>
</dbReference>
<dbReference type="AlphaFoldDB" id="A0A1S1MZG1"/>
<dbReference type="Proteomes" id="UP000179786">
    <property type="component" value="Unassembled WGS sequence"/>
</dbReference>
<dbReference type="EMBL" id="MKJU01000006">
    <property type="protein sequence ID" value="OHU92553.1"/>
    <property type="molecule type" value="Genomic_DNA"/>
</dbReference>
<dbReference type="InterPro" id="IPR000182">
    <property type="entry name" value="GNAT_dom"/>
</dbReference>
<dbReference type="CDD" id="cd04301">
    <property type="entry name" value="NAT_SF"/>
    <property type="match status" value="1"/>
</dbReference>
<dbReference type="GO" id="GO:0016747">
    <property type="term" value="F:acyltransferase activity, transferring groups other than amino-acyl groups"/>
    <property type="evidence" value="ECO:0007669"/>
    <property type="project" value="InterPro"/>
</dbReference>
<dbReference type="STRING" id="1859457.BET10_03580"/>
<dbReference type="RefSeq" id="WP_070983113.1">
    <property type="nucleotide sequence ID" value="NZ_MKJU01000006.1"/>
</dbReference>
<proteinExistence type="predicted"/>
<organism evidence="2 3">
    <name type="scientific">Pseudoalteromonas amylolytica</name>
    <dbReference type="NCBI Taxonomy" id="1859457"/>
    <lineage>
        <taxon>Bacteria</taxon>
        <taxon>Pseudomonadati</taxon>
        <taxon>Pseudomonadota</taxon>
        <taxon>Gammaproteobacteria</taxon>
        <taxon>Alteromonadales</taxon>
        <taxon>Pseudoalteromonadaceae</taxon>
        <taxon>Pseudoalteromonas</taxon>
    </lineage>
</organism>
<keyword evidence="3" id="KW-1185">Reference proteome</keyword>
<evidence type="ECO:0000313" key="2">
    <source>
        <dbReference type="EMBL" id="OHU92553.1"/>
    </source>
</evidence>
<dbReference type="OrthoDB" id="326501at2"/>
<gene>
    <name evidence="2" type="ORF">BET10_03580</name>
</gene>
<feature type="domain" description="N-acetyltransferase" evidence="1">
    <location>
        <begin position="1"/>
        <end position="124"/>
    </location>
</feature>
<evidence type="ECO:0000259" key="1">
    <source>
        <dbReference type="PROSITE" id="PS51186"/>
    </source>
</evidence>
<dbReference type="Gene3D" id="3.40.630.30">
    <property type="match status" value="1"/>
</dbReference>
<evidence type="ECO:0000313" key="3">
    <source>
        <dbReference type="Proteomes" id="UP000179786"/>
    </source>
</evidence>
<dbReference type="InterPro" id="IPR016181">
    <property type="entry name" value="Acyl_CoA_acyltransferase"/>
</dbReference>
<dbReference type="Pfam" id="PF00583">
    <property type="entry name" value="Acetyltransf_1"/>
    <property type="match status" value="1"/>
</dbReference>
<protein>
    <recommendedName>
        <fullName evidence="1">N-acetyltransferase domain-containing protein</fullName>
    </recommendedName>
</protein>
<name>A0A1S1MZG1_9GAMM</name>
<accession>A0A1S1MZG1</accession>
<dbReference type="PROSITE" id="PS51186">
    <property type="entry name" value="GNAT"/>
    <property type="match status" value="1"/>
</dbReference>
<comment type="caution">
    <text evidence="2">The sequence shown here is derived from an EMBL/GenBank/DDBJ whole genome shotgun (WGS) entry which is preliminary data.</text>
</comment>